<evidence type="ECO:0000256" key="4">
    <source>
        <dbReference type="ARBA" id="ARBA00022679"/>
    </source>
</evidence>
<dbReference type="Pfam" id="PF02086">
    <property type="entry name" value="MethyltransfD12"/>
    <property type="match status" value="1"/>
</dbReference>
<keyword evidence="3 7" id="KW-0489">Methyltransferase</keyword>
<dbReference type="PANTHER" id="PTHR30481">
    <property type="entry name" value="DNA ADENINE METHYLASE"/>
    <property type="match status" value="1"/>
</dbReference>
<dbReference type="InterPro" id="IPR002052">
    <property type="entry name" value="DNA_methylase_N6_adenine_CS"/>
</dbReference>
<comment type="similarity">
    <text evidence="1 7">Belongs to the N(4)/N(6)-methyltransferase family.</text>
</comment>
<dbReference type="PANTHER" id="PTHR30481:SF3">
    <property type="entry name" value="DNA ADENINE METHYLASE"/>
    <property type="match status" value="1"/>
</dbReference>
<dbReference type="InterPro" id="IPR012263">
    <property type="entry name" value="M_m6A_EcoRV"/>
</dbReference>
<evidence type="ECO:0000256" key="6">
    <source>
        <dbReference type="ARBA" id="ARBA00047942"/>
    </source>
</evidence>
<gene>
    <name evidence="9" type="ORF">J2Z80_002921</name>
</gene>
<dbReference type="PIRSF" id="PIRSF000398">
    <property type="entry name" value="M_m6A_EcoRV"/>
    <property type="match status" value="1"/>
</dbReference>
<organism evidence="9 10">
    <name type="scientific">Thermoanaerobacterium butyriciformans</name>
    <dbReference type="NCBI Taxonomy" id="1702242"/>
    <lineage>
        <taxon>Bacteria</taxon>
        <taxon>Bacillati</taxon>
        <taxon>Bacillota</taxon>
        <taxon>Clostridia</taxon>
        <taxon>Thermoanaerobacterales</taxon>
        <taxon>Thermoanaerobacteraceae</taxon>
        <taxon>Thermoanaerobacterium</taxon>
    </lineage>
</organism>
<dbReference type="NCBIfam" id="TIGR00571">
    <property type="entry name" value="dam"/>
    <property type="match status" value="1"/>
</dbReference>
<dbReference type="PROSITE" id="PS00092">
    <property type="entry name" value="N6_MTASE"/>
    <property type="match status" value="1"/>
</dbReference>
<sequence>MNEQLLINGFEDKKYLKISAKPFLKWAGGKTQLLNELNSRLPLQIMQKHEIESYIEPFVGGGAFFFFLKNNYNVKESFLVDSNKELIVGYKAVQNNVEDLIFELEDIERRYLKLSDEERKEFYYNVREEYNTQKDTFNYFMYNSDWIKRASYLIFLNKTCFNGLYRLNKNGDFNVPFGKYSKPKICDKENLYEVNKALIDTEIICADFEESKKYVKKGSLLYLDPPYRPLSSTSNFTSYNESGFDDCDQVRLSEFFKEMDKKGAYLILSNSDPKNIDKDDDFFDKLYEEFIIERVSAKRYINSKGNGRGPINELIIRNY</sequence>
<dbReference type="Gene3D" id="1.10.1020.10">
    <property type="entry name" value="Adenine-specific Methyltransferase, Domain 2"/>
    <property type="match status" value="1"/>
</dbReference>
<evidence type="ECO:0000256" key="1">
    <source>
        <dbReference type="ARBA" id="ARBA00006594"/>
    </source>
</evidence>
<dbReference type="PRINTS" id="PR00505">
    <property type="entry name" value="D12N6MTFRASE"/>
</dbReference>
<comment type="caution">
    <text evidence="9">The sequence shown here is derived from an EMBL/GenBank/DDBJ whole genome shotgun (WGS) entry which is preliminary data.</text>
</comment>
<comment type="catalytic activity">
    <reaction evidence="6 7">
        <text>a 2'-deoxyadenosine in DNA + S-adenosyl-L-methionine = an N(6)-methyl-2'-deoxyadenosine in DNA + S-adenosyl-L-homocysteine + H(+)</text>
        <dbReference type="Rhea" id="RHEA:15197"/>
        <dbReference type="Rhea" id="RHEA-COMP:12418"/>
        <dbReference type="Rhea" id="RHEA-COMP:12419"/>
        <dbReference type="ChEBI" id="CHEBI:15378"/>
        <dbReference type="ChEBI" id="CHEBI:57856"/>
        <dbReference type="ChEBI" id="CHEBI:59789"/>
        <dbReference type="ChEBI" id="CHEBI:90615"/>
        <dbReference type="ChEBI" id="CHEBI:90616"/>
        <dbReference type="EC" id="2.1.1.72"/>
    </reaction>
</comment>
<dbReference type="InterPro" id="IPR029063">
    <property type="entry name" value="SAM-dependent_MTases_sf"/>
</dbReference>
<dbReference type="EC" id="2.1.1.72" evidence="2 7"/>
<keyword evidence="5 7" id="KW-0949">S-adenosyl-L-methionine</keyword>
<protein>
    <recommendedName>
        <fullName evidence="2 7">Site-specific DNA-methyltransferase (adenine-specific)</fullName>
        <ecNumber evidence="2 7">2.1.1.72</ecNumber>
    </recommendedName>
</protein>
<dbReference type="RefSeq" id="WP_209454986.1">
    <property type="nucleotide sequence ID" value="NZ_JAGGLT010000046.1"/>
</dbReference>
<reference evidence="9" key="1">
    <citation type="submission" date="2021-03" db="EMBL/GenBank/DDBJ databases">
        <title>Genomic Encyclopedia of Type Strains, Phase IV (KMG-IV): sequencing the most valuable type-strain genomes for metagenomic binning, comparative biology and taxonomic classification.</title>
        <authorList>
            <person name="Goeker M."/>
        </authorList>
    </citation>
    <scope>NUCLEOTIDE SEQUENCE</scope>
    <source>
        <strain evidence="9">DSM 101588</strain>
    </source>
</reference>
<evidence type="ECO:0000256" key="3">
    <source>
        <dbReference type="ARBA" id="ARBA00022603"/>
    </source>
</evidence>
<evidence type="ECO:0000256" key="2">
    <source>
        <dbReference type="ARBA" id="ARBA00011900"/>
    </source>
</evidence>
<name>A0ABS4NJP8_9THEO</name>
<evidence type="ECO:0000256" key="5">
    <source>
        <dbReference type="ARBA" id="ARBA00022691"/>
    </source>
</evidence>
<keyword evidence="4 7" id="KW-0808">Transferase</keyword>
<dbReference type="Gene3D" id="3.40.50.150">
    <property type="entry name" value="Vaccinia Virus protein VP39"/>
    <property type="match status" value="1"/>
</dbReference>
<dbReference type="EMBL" id="JAGGLT010000046">
    <property type="protein sequence ID" value="MBP2073369.1"/>
    <property type="molecule type" value="Genomic_DNA"/>
</dbReference>
<keyword evidence="10" id="KW-1185">Reference proteome</keyword>
<dbReference type="GO" id="GO:0009007">
    <property type="term" value="F:site-specific DNA-methyltransferase (adenine-specific) activity"/>
    <property type="evidence" value="ECO:0007669"/>
    <property type="project" value="UniProtKB-EC"/>
</dbReference>
<proteinExistence type="inferred from homology"/>
<dbReference type="SUPFAM" id="SSF53335">
    <property type="entry name" value="S-adenosyl-L-methionine-dependent methyltransferases"/>
    <property type="match status" value="1"/>
</dbReference>
<keyword evidence="8" id="KW-0175">Coiled coil</keyword>
<dbReference type="Proteomes" id="UP001166402">
    <property type="component" value="Unassembled WGS sequence"/>
</dbReference>
<evidence type="ECO:0000313" key="9">
    <source>
        <dbReference type="EMBL" id="MBP2073369.1"/>
    </source>
</evidence>
<evidence type="ECO:0000256" key="8">
    <source>
        <dbReference type="SAM" id="Coils"/>
    </source>
</evidence>
<dbReference type="InterPro" id="IPR023095">
    <property type="entry name" value="Ade_MeTrfase_dom_2"/>
</dbReference>
<dbReference type="GO" id="GO:0032259">
    <property type="term" value="P:methylation"/>
    <property type="evidence" value="ECO:0007669"/>
    <property type="project" value="UniProtKB-KW"/>
</dbReference>
<dbReference type="InterPro" id="IPR012327">
    <property type="entry name" value="MeTrfase_D12"/>
</dbReference>
<evidence type="ECO:0000256" key="7">
    <source>
        <dbReference type="RuleBase" id="RU361257"/>
    </source>
</evidence>
<accession>A0ABS4NJP8</accession>
<feature type="coiled-coil region" evidence="8">
    <location>
        <begin position="90"/>
        <end position="117"/>
    </location>
</feature>
<evidence type="ECO:0000313" key="10">
    <source>
        <dbReference type="Proteomes" id="UP001166402"/>
    </source>
</evidence>